<keyword evidence="4" id="KW-0812">Transmembrane</keyword>
<dbReference type="GO" id="GO:0000270">
    <property type="term" value="P:peptidoglycan metabolic process"/>
    <property type="evidence" value="ECO:0007669"/>
    <property type="project" value="TreeGrafter"/>
</dbReference>
<reference evidence="5 6" key="1">
    <citation type="submission" date="2018-11" db="EMBL/GenBank/DDBJ databases">
        <title>Whole genome sequence of Streptomyces paromomycinus NBRC 15454(T).</title>
        <authorList>
            <person name="Komaki H."/>
            <person name="Tamura T."/>
        </authorList>
    </citation>
    <scope>NUCLEOTIDE SEQUENCE [LARGE SCALE GENOMIC DNA]</scope>
    <source>
        <strain evidence="5 6">NBRC 15454</strain>
    </source>
</reference>
<accession>A0A401W3U0</accession>
<dbReference type="Gene3D" id="3.50.80.20">
    <property type="entry name" value="D-Ala-D-Ala carboxypeptidase C, peptidase S13"/>
    <property type="match status" value="1"/>
</dbReference>
<evidence type="ECO:0000256" key="4">
    <source>
        <dbReference type="SAM" id="Phobius"/>
    </source>
</evidence>
<keyword evidence="2" id="KW-0378">Hydrolase</keyword>
<dbReference type="Pfam" id="PF02113">
    <property type="entry name" value="Peptidase_S13"/>
    <property type="match status" value="2"/>
</dbReference>
<evidence type="ECO:0000313" key="5">
    <source>
        <dbReference type="EMBL" id="GCD43945.1"/>
    </source>
</evidence>
<dbReference type="PANTHER" id="PTHR30023:SF0">
    <property type="entry name" value="PENICILLIN-SENSITIVE CARBOXYPEPTIDASE A"/>
    <property type="match status" value="1"/>
</dbReference>
<feature type="region of interest" description="Disordered" evidence="3">
    <location>
        <begin position="98"/>
        <end position="146"/>
    </location>
</feature>
<dbReference type="Proteomes" id="UP000286746">
    <property type="component" value="Unassembled WGS sequence"/>
</dbReference>
<dbReference type="GO" id="GO:0006508">
    <property type="term" value="P:proteolysis"/>
    <property type="evidence" value="ECO:0007669"/>
    <property type="project" value="InterPro"/>
</dbReference>
<protein>
    <submittedName>
        <fullName evidence="5">D-alanyl-D-alanine carboxypeptidase</fullName>
    </submittedName>
</protein>
<dbReference type="InterPro" id="IPR012338">
    <property type="entry name" value="Beta-lactam/transpept-like"/>
</dbReference>
<dbReference type="InterPro" id="IPR000667">
    <property type="entry name" value="Peptidase_S13"/>
</dbReference>
<name>A0A401W3U0_STREY</name>
<sequence>MAETRSWQVRWQAARRLAQRSARTATGSARSAGSVAVSMTRSAAGSARSAYRSATDSARTAWWAASKQQRQTVRLTASSTALGLLVAAGAVVAAGPWDSGQRTAERARAAAPGGTRGEHHVPDGPAGAPPVLAALGTPAPPPSTDGMTKALVPLLRDPALGSLRTASVVDAATGRELFGADSGRNATPASTVKLAVATAALSALGPEHRIDTTVVEGADGGLVLVGGGDPTLTARAPEQDAQDPPASLRTLADDTARALKERGTAKIRLGYDTSAYTGPTLHPISPNENIAPVTPLMADEGRLDTSRSGPAPRDTDPAKAAARTFAKLLTDRGVTVEEPPTRTTAPAKARRLATTRSLPLSGLVERMLTHSDNDIAEALARQTALATGEPAGFEGAGRAVRKTLAKLKLPLTGAVFEDGSGLDRDDKVSATLLTRLLTLATSPDHPELRPVATGLPVAGFTGTLSGRYTDEKAGAGTVRAKTGTLTGVNTLAGTVVDTEGRLLLFAFMTNNTTDPQAAQQALDHMATAVANCGCR</sequence>
<keyword evidence="4" id="KW-1133">Transmembrane helix</keyword>
<keyword evidence="5" id="KW-0645">Protease</keyword>
<organism evidence="5 6">
    <name type="scientific">Streptomyces paromomycinus</name>
    <name type="common">Streptomyces rimosus subsp. paromomycinus</name>
    <dbReference type="NCBI Taxonomy" id="92743"/>
    <lineage>
        <taxon>Bacteria</taxon>
        <taxon>Bacillati</taxon>
        <taxon>Actinomycetota</taxon>
        <taxon>Actinomycetes</taxon>
        <taxon>Kitasatosporales</taxon>
        <taxon>Streptomycetaceae</taxon>
        <taxon>Streptomyces</taxon>
    </lineage>
</organism>
<dbReference type="AlphaFoldDB" id="A0A401W3U0"/>
<dbReference type="EMBL" id="BHZD01000001">
    <property type="protein sequence ID" value="GCD43945.1"/>
    <property type="molecule type" value="Genomic_DNA"/>
</dbReference>
<evidence type="ECO:0000256" key="1">
    <source>
        <dbReference type="ARBA" id="ARBA00006096"/>
    </source>
</evidence>
<dbReference type="PRINTS" id="PR00922">
    <property type="entry name" value="DADACBPTASE3"/>
</dbReference>
<comment type="similarity">
    <text evidence="1">Belongs to the peptidase S13 family.</text>
</comment>
<feature type="transmembrane region" description="Helical" evidence="4">
    <location>
        <begin position="75"/>
        <end position="97"/>
    </location>
</feature>
<dbReference type="GO" id="GO:0004185">
    <property type="term" value="F:serine-type carboxypeptidase activity"/>
    <property type="evidence" value="ECO:0007669"/>
    <property type="project" value="InterPro"/>
</dbReference>
<keyword evidence="4" id="KW-0472">Membrane</keyword>
<comment type="caution">
    <text evidence="5">The sequence shown here is derived from an EMBL/GenBank/DDBJ whole genome shotgun (WGS) entry which is preliminary data.</text>
</comment>
<dbReference type="NCBIfam" id="TIGR00666">
    <property type="entry name" value="PBP4"/>
    <property type="match status" value="1"/>
</dbReference>
<proteinExistence type="inferred from homology"/>
<keyword evidence="6" id="KW-1185">Reference proteome</keyword>
<evidence type="ECO:0000313" key="6">
    <source>
        <dbReference type="Proteomes" id="UP000286746"/>
    </source>
</evidence>
<evidence type="ECO:0000256" key="2">
    <source>
        <dbReference type="ARBA" id="ARBA00022801"/>
    </source>
</evidence>
<evidence type="ECO:0000256" key="3">
    <source>
        <dbReference type="SAM" id="MobiDB-lite"/>
    </source>
</evidence>
<dbReference type="SUPFAM" id="SSF56601">
    <property type="entry name" value="beta-lactamase/transpeptidase-like"/>
    <property type="match status" value="1"/>
</dbReference>
<keyword evidence="5" id="KW-0121">Carboxypeptidase</keyword>
<feature type="compositionally biased region" description="Low complexity" evidence="3">
    <location>
        <begin position="123"/>
        <end position="137"/>
    </location>
</feature>
<dbReference type="PANTHER" id="PTHR30023">
    <property type="entry name" value="D-ALANYL-D-ALANINE CARBOXYPEPTIDASE"/>
    <property type="match status" value="1"/>
</dbReference>
<dbReference type="Gene3D" id="3.40.710.10">
    <property type="entry name" value="DD-peptidase/beta-lactamase superfamily"/>
    <property type="match status" value="2"/>
</dbReference>
<gene>
    <name evidence="5" type="ORF">GKJPGBOP_03631</name>
</gene>